<reference evidence="1" key="2">
    <citation type="submission" date="2017-10" db="EMBL/GenBank/DDBJ databases">
        <title>Ladona fulva Genome sequencing and assembly.</title>
        <authorList>
            <person name="Murali S."/>
            <person name="Richards S."/>
            <person name="Bandaranaike D."/>
            <person name="Bellair M."/>
            <person name="Blankenburg K."/>
            <person name="Chao H."/>
            <person name="Dinh H."/>
            <person name="Doddapaneni H."/>
            <person name="Dugan-Rocha S."/>
            <person name="Elkadiri S."/>
            <person name="Gnanaolivu R."/>
            <person name="Hernandez B."/>
            <person name="Skinner E."/>
            <person name="Javaid M."/>
            <person name="Lee S."/>
            <person name="Li M."/>
            <person name="Ming W."/>
            <person name="Munidasa M."/>
            <person name="Muniz J."/>
            <person name="Nguyen L."/>
            <person name="Hughes D."/>
            <person name="Osuji N."/>
            <person name="Pu L.-L."/>
            <person name="Puazo M."/>
            <person name="Qu C."/>
            <person name="Quiroz J."/>
            <person name="Raj R."/>
            <person name="Weissenberger G."/>
            <person name="Xin Y."/>
            <person name="Zou X."/>
            <person name="Han Y."/>
            <person name="Worley K."/>
            <person name="Muzny D."/>
            <person name="Gibbs R."/>
        </authorList>
    </citation>
    <scope>NUCLEOTIDE SEQUENCE</scope>
    <source>
        <strain evidence="1">Sampled in the wild</strain>
    </source>
</reference>
<sequence length="50" mass="5797">MVPKSPGKNHPRLRLSYRKELRGLVGSLFWFFTKLLQATDENGPVLRQDV</sequence>
<gene>
    <name evidence="1" type="ORF">J437_LFUL010922</name>
</gene>
<name>A0A8K0KEU5_LADFU</name>
<comment type="caution">
    <text evidence="1">The sequence shown here is derived from an EMBL/GenBank/DDBJ whole genome shotgun (WGS) entry which is preliminary data.</text>
</comment>
<keyword evidence="2" id="KW-1185">Reference proteome</keyword>
<proteinExistence type="predicted"/>
<dbReference type="AlphaFoldDB" id="A0A8K0KEU5"/>
<evidence type="ECO:0000313" key="2">
    <source>
        <dbReference type="Proteomes" id="UP000792457"/>
    </source>
</evidence>
<reference evidence="1" key="1">
    <citation type="submission" date="2013-04" db="EMBL/GenBank/DDBJ databases">
        <authorList>
            <person name="Qu J."/>
            <person name="Murali S.C."/>
            <person name="Bandaranaike D."/>
            <person name="Bellair M."/>
            <person name="Blankenburg K."/>
            <person name="Chao H."/>
            <person name="Dinh H."/>
            <person name="Doddapaneni H."/>
            <person name="Downs B."/>
            <person name="Dugan-Rocha S."/>
            <person name="Elkadiri S."/>
            <person name="Gnanaolivu R.D."/>
            <person name="Hernandez B."/>
            <person name="Javaid M."/>
            <person name="Jayaseelan J.C."/>
            <person name="Lee S."/>
            <person name="Li M."/>
            <person name="Ming W."/>
            <person name="Munidasa M."/>
            <person name="Muniz J."/>
            <person name="Nguyen L."/>
            <person name="Ongeri F."/>
            <person name="Osuji N."/>
            <person name="Pu L.-L."/>
            <person name="Puazo M."/>
            <person name="Qu C."/>
            <person name="Quiroz J."/>
            <person name="Raj R."/>
            <person name="Weissenberger G."/>
            <person name="Xin Y."/>
            <person name="Zou X."/>
            <person name="Han Y."/>
            <person name="Richards S."/>
            <person name="Worley K."/>
            <person name="Muzny D."/>
            <person name="Gibbs R."/>
        </authorList>
    </citation>
    <scope>NUCLEOTIDE SEQUENCE</scope>
    <source>
        <strain evidence="1">Sampled in the wild</strain>
    </source>
</reference>
<organism evidence="1 2">
    <name type="scientific">Ladona fulva</name>
    <name type="common">Scarce chaser dragonfly</name>
    <name type="synonym">Libellula fulva</name>
    <dbReference type="NCBI Taxonomy" id="123851"/>
    <lineage>
        <taxon>Eukaryota</taxon>
        <taxon>Metazoa</taxon>
        <taxon>Ecdysozoa</taxon>
        <taxon>Arthropoda</taxon>
        <taxon>Hexapoda</taxon>
        <taxon>Insecta</taxon>
        <taxon>Pterygota</taxon>
        <taxon>Palaeoptera</taxon>
        <taxon>Odonata</taxon>
        <taxon>Epiprocta</taxon>
        <taxon>Anisoptera</taxon>
        <taxon>Libelluloidea</taxon>
        <taxon>Libellulidae</taxon>
        <taxon>Ladona</taxon>
    </lineage>
</organism>
<dbReference type="EMBL" id="KZ308525">
    <property type="protein sequence ID" value="KAG8231043.1"/>
    <property type="molecule type" value="Genomic_DNA"/>
</dbReference>
<dbReference type="Proteomes" id="UP000792457">
    <property type="component" value="Unassembled WGS sequence"/>
</dbReference>
<accession>A0A8K0KEU5</accession>
<evidence type="ECO:0000313" key="1">
    <source>
        <dbReference type="EMBL" id="KAG8231043.1"/>
    </source>
</evidence>
<protein>
    <submittedName>
        <fullName evidence="1">Uncharacterized protein</fullName>
    </submittedName>
</protein>